<evidence type="ECO:0000313" key="2">
    <source>
        <dbReference type="EMBL" id="CUR51641.1"/>
    </source>
</evidence>
<dbReference type="AlphaFoldDB" id="A0A128A2R6"/>
<organism evidence="2 3">
    <name type="scientific">Nitrosotalea devaniterrae</name>
    <dbReference type="NCBI Taxonomy" id="1078905"/>
    <lineage>
        <taxon>Archaea</taxon>
        <taxon>Nitrososphaerota</taxon>
        <taxon>Nitrososphaeria</taxon>
        <taxon>Nitrosotaleales</taxon>
        <taxon>Nitrosotaleaceae</taxon>
        <taxon>Nitrosotalea</taxon>
    </lineage>
</organism>
<reference evidence="3" key="1">
    <citation type="submission" date="2015-10" db="EMBL/GenBank/DDBJ databases">
        <authorList>
            <person name="Lehtovirta-Morley L.E."/>
            <person name="Vieille C."/>
        </authorList>
    </citation>
    <scope>NUCLEOTIDE SEQUENCE [LARGE SCALE GENOMIC DNA]</scope>
</reference>
<proteinExistence type="predicted"/>
<dbReference type="KEGG" id="ndv:NDEV_0876"/>
<feature type="transmembrane region" description="Helical" evidence="1">
    <location>
        <begin position="18"/>
        <end position="38"/>
    </location>
</feature>
<sequence>MQVALTQGMQKGSNPIEIAIGLIVGAVIGFASYVYTLFGNTIPSFFAVYFKEIGAALIMMAVFVFAVAWLMKAKPHRRPQKYQVKVYDVCGVETQIDGIRTEFKTHDVAWSFMKEYKKSYPLFNFALVSDLPNSEKLTIFRYL</sequence>
<keyword evidence="1" id="KW-0812">Transmembrane</keyword>
<keyword evidence="1" id="KW-0472">Membrane</keyword>
<accession>A0A128A2R6</accession>
<evidence type="ECO:0000313" key="3">
    <source>
        <dbReference type="Proteomes" id="UP000196239"/>
    </source>
</evidence>
<dbReference type="Proteomes" id="UP000196239">
    <property type="component" value="Chromosome 1"/>
</dbReference>
<dbReference type="EMBL" id="LN890280">
    <property type="protein sequence ID" value="CUR51641.1"/>
    <property type="molecule type" value="Genomic_DNA"/>
</dbReference>
<evidence type="ECO:0000256" key="1">
    <source>
        <dbReference type="SAM" id="Phobius"/>
    </source>
</evidence>
<protein>
    <submittedName>
        <fullName evidence="2">Uncharacterized protein</fullName>
    </submittedName>
</protein>
<feature type="transmembrane region" description="Helical" evidence="1">
    <location>
        <begin position="53"/>
        <end position="71"/>
    </location>
</feature>
<keyword evidence="3" id="KW-1185">Reference proteome</keyword>
<gene>
    <name evidence="2" type="ORF">NDEV_0876</name>
</gene>
<name>A0A128A2R6_9ARCH</name>
<keyword evidence="1" id="KW-1133">Transmembrane helix</keyword>